<evidence type="ECO:0000256" key="2">
    <source>
        <dbReference type="ARBA" id="ARBA00006883"/>
    </source>
</evidence>
<evidence type="ECO:0000256" key="6">
    <source>
        <dbReference type="ARBA" id="ARBA00022741"/>
    </source>
</evidence>
<dbReference type="EMBL" id="CP019434">
    <property type="protein sequence ID" value="APZ43938.1"/>
    <property type="molecule type" value="Genomic_DNA"/>
</dbReference>
<dbReference type="OrthoDB" id="9778803at2"/>
<dbReference type="GO" id="GO:0004674">
    <property type="term" value="F:protein serine/threonine kinase activity"/>
    <property type="evidence" value="ECO:0007669"/>
    <property type="project" value="UniProtKB-KW"/>
</dbReference>
<dbReference type="SUPFAM" id="SSF75138">
    <property type="entry name" value="HprK N-terminal domain-like"/>
    <property type="match status" value="1"/>
</dbReference>
<dbReference type="GO" id="GO:0005524">
    <property type="term" value="F:ATP binding"/>
    <property type="evidence" value="ECO:0007669"/>
    <property type="project" value="UniProtKB-KW"/>
</dbReference>
<accession>A0A1P8UJB5</accession>
<dbReference type="AlphaFoldDB" id="A0A1P8UJB5"/>
<dbReference type="Pfam" id="PF07475">
    <property type="entry name" value="Hpr_kinase_C"/>
    <property type="match status" value="1"/>
</dbReference>
<dbReference type="GO" id="GO:0000155">
    <property type="term" value="F:phosphorelay sensor kinase activity"/>
    <property type="evidence" value="ECO:0007669"/>
    <property type="project" value="InterPro"/>
</dbReference>
<evidence type="ECO:0000256" key="9">
    <source>
        <dbReference type="ARBA" id="ARBA00023268"/>
    </source>
</evidence>
<keyword evidence="5" id="KW-0808">Transferase</keyword>
<dbReference type="PANTHER" id="PTHR30305">
    <property type="entry name" value="PROTEIN YJDM-RELATED"/>
    <property type="match status" value="1"/>
</dbReference>
<evidence type="ECO:0000256" key="1">
    <source>
        <dbReference type="ARBA" id="ARBA00001120"/>
    </source>
</evidence>
<organism evidence="13 14">
    <name type="scientific">Acidihalobacter ferrooxydans</name>
    <dbReference type="NCBI Taxonomy" id="1765967"/>
    <lineage>
        <taxon>Bacteria</taxon>
        <taxon>Pseudomonadati</taxon>
        <taxon>Pseudomonadota</taxon>
        <taxon>Gammaproteobacteria</taxon>
        <taxon>Chromatiales</taxon>
        <taxon>Ectothiorhodospiraceae</taxon>
        <taxon>Acidihalobacter</taxon>
    </lineage>
</organism>
<comment type="subunit">
    <text evidence="3">Homohexamer.</text>
</comment>
<protein>
    <submittedName>
        <fullName evidence="13">HPr(Ser) kinase/phosphatase</fullName>
    </submittedName>
</protein>
<evidence type="ECO:0000313" key="14">
    <source>
        <dbReference type="Proteomes" id="UP000243807"/>
    </source>
</evidence>
<name>A0A1P8UJB5_9GAMM</name>
<keyword evidence="14" id="KW-1185">Reference proteome</keyword>
<dbReference type="PANTHER" id="PTHR30305:SF1">
    <property type="entry name" value="HPR KINASE_PHOSPHORYLASE"/>
    <property type="match status" value="1"/>
</dbReference>
<gene>
    <name evidence="13" type="ORF">BW247_13255</name>
</gene>
<dbReference type="Pfam" id="PF02603">
    <property type="entry name" value="Hpr_kinase_N"/>
    <property type="match status" value="1"/>
</dbReference>
<feature type="domain" description="HPr kinase/phosphorylase C-terminal" evidence="12">
    <location>
        <begin position="135"/>
        <end position="304"/>
    </location>
</feature>
<comment type="catalytic activity">
    <reaction evidence="1">
        <text>[HPr protein]-L-serine + ATP = [HPr protein]-O-phospho-L-serine + ADP + H(+)</text>
        <dbReference type="Rhea" id="RHEA:46600"/>
        <dbReference type="Rhea" id="RHEA-COMP:11602"/>
        <dbReference type="Rhea" id="RHEA-COMP:11603"/>
        <dbReference type="ChEBI" id="CHEBI:15378"/>
        <dbReference type="ChEBI" id="CHEBI:29999"/>
        <dbReference type="ChEBI" id="CHEBI:30616"/>
        <dbReference type="ChEBI" id="CHEBI:83421"/>
        <dbReference type="ChEBI" id="CHEBI:456216"/>
    </reaction>
</comment>
<dbReference type="Proteomes" id="UP000243807">
    <property type="component" value="Chromosome"/>
</dbReference>
<keyword evidence="4" id="KW-0723">Serine/threonine-protein kinase</keyword>
<keyword evidence="7 13" id="KW-0418">Kinase</keyword>
<dbReference type="GO" id="GO:0006109">
    <property type="term" value="P:regulation of carbohydrate metabolic process"/>
    <property type="evidence" value="ECO:0007669"/>
    <property type="project" value="InterPro"/>
</dbReference>
<evidence type="ECO:0000313" key="13">
    <source>
        <dbReference type="EMBL" id="APZ43938.1"/>
    </source>
</evidence>
<dbReference type="Gene3D" id="3.40.1390.20">
    <property type="entry name" value="HprK N-terminal domain-like"/>
    <property type="match status" value="1"/>
</dbReference>
<comment type="catalytic activity">
    <reaction evidence="10">
        <text>[HPr protein]-O-phospho-L-serine + phosphate + H(+) = [HPr protein]-L-serine + diphosphate</text>
        <dbReference type="Rhea" id="RHEA:46604"/>
        <dbReference type="Rhea" id="RHEA-COMP:11602"/>
        <dbReference type="Rhea" id="RHEA-COMP:11603"/>
        <dbReference type="ChEBI" id="CHEBI:15378"/>
        <dbReference type="ChEBI" id="CHEBI:29999"/>
        <dbReference type="ChEBI" id="CHEBI:33019"/>
        <dbReference type="ChEBI" id="CHEBI:43474"/>
        <dbReference type="ChEBI" id="CHEBI:83421"/>
    </reaction>
</comment>
<dbReference type="CDD" id="cd01918">
    <property type="entry name" value="HprK_C"/>
    <property type="match status" value="1"/>
</dbReference>
<dbReference type="InterPro" id="IPR011104">
    <property type="entry name" value="Hpr_kin/Pase_C"/>
</dbReference>
<evidence type="ECO:0000256" key="5">
    <source>
        <dbReference type="ARBA" id="ARBA00022679"/>
    </source>
</evidence>
<proteinExistence type="inferred from homology"/>
<keyword evidence="8" id="KW-0067">ATP-binding</keyword>
<dbReference type="InterPro" id="IPR011126">
    <property type="entry name" value="Hpr_kin/Pase_Hpr_N"/>
</dbReference>
<dbReference type="SUPFAM" id="SSF53795">
    <property type="entry name" value="PEP carboxykinase-like"/>
    <property type="match status" value="1"/>
</dbReference>
<dbReference type="InterPro" id="IPR003755">
    <property type="entry name" value="HPr(Ser)_kin/Pase"/>
</dbReference>
<keyword evidence="6" id="KW-0547">Nucleotide-binding</keyword>
<dbReference type="RefSeq" id="WP_076837562.1">
    <property type="nucleotide sequence ID" value="NZ_CP019434.1"/>
</dbReference>
<dbReference type="KEGG" id="afy:BW247_13255"/>
<evidence type="ECO:0000256" key="3">
    <source>
        <dbReference type="ARBA" id="ARBA00011643"/>
    </source>
</evidence>
<evidence type="ECO:0000256" key="10">
    <source>
        <dbReference type="ARBA" id="ARBA00047657"/>
    </source>
</evidence>
<evidence type="ECO:0000256" key="8">
    <source>
        <dbReference type="ARBA" id="ARBA00022840"/>
    </source>
</evidence>
<evidence type="ECO:0000259" key="11">
    <source>
        <dbReference type="Pfam" id="PF02603"/>
    </source>
</evidence>
<dbReference type="NCBIfam" id="TIGR00679">
    <property type="entry name" value="hpr-ser"/>
    <property type="match status" value="1"/>
</dbReference>
<feature type="domain" description="HPr(Ser) kinase/phosphorylase N-terminal" evidence="11">
    <location>
        <begin position="7"/>
        <end position="132"/>
    </location>
</feature>
<dbReference type="InterPro" id="IPR028979">
    <property type="entry name" value="Ser_kin/Pase_Hpr-like_N_sf"/>
</dbReference>
<dbReference type="InterPro" id="IPR027417">
    <property type="entry name" value="P-loop_NTPase"/>
</dbReference>
<comment type="similarity">
    <text evidence="2">Belongs to the HPrK/P family.</text>
</comment>
<evidence type="ECO:0000259" key="12">
    <source>
        <dbReference type="Pfam" id="PF07475"/>
    </source>
</evidence>
<evidence type="ECO:0000256" key="7">
    <source>
        <dbReference type="ARBA" id="ARBA00022777"/>
    </source>
</evidence>
<reference evidence="13 14" key="1">
    <citation type="submission" date="2017-01" db="EMBL/GenBank/DDBJ databases">
        <title>Draft sequence of Acidihalobacter ferrooxidans strain DSM 14175 (strain V8).</title>
        <authorList>
            <person name="Khaleque H.N."/>
            <person name="Ramsay J.P."/>
            <person name="Murphy R.J.T."/>
            <person name="Kaksonen A.H."/>
            <person name="Boxall N.J."/>
            <person name="Watkin E.L.J."/>
        </authorList>
    </citation>
    <scope>NUCLEOTIDE SEQUENCE [LARGE SCALE GENOMIC DNA]</scope>
    <source>
        <strain evidence="13 14">V8</strain>
    </source>
</reference>
<keyword evidence="9" id="KW-0511">Multifunctional enzyme</keyword>
<sequence length="314" mass="33713">MKPPSLTVQTLADALSETLQLAWIAGQRGATHDLSCADSPTGGASLVNHLNLINPCAIQIIGPLELSHLTALAQTDRAESIQRLFTHALTVILSDGVVAPPALRDAADRHAVALFGTPLDGEKILVHLRRFLSEALAERATVHGVCLEVLGIGVLLTGASNVGKSELALELVTRGHRLIADDAPEFARITPDTLQARCPAVLQDLLEVRGLGLLNVRAMYGDNAVKQTKNLRLVIELRHTAPTPTDLVRLHGTYDECTILGITVPVIVIHVAPSRNVAVLVEAAVRKHLLHETGYDAADDLARRQLKLIEAQHP</sequence>
<dbReference type="Gene3D" id="3.40.50.300">
    <property type="entry name" value="P-loop containing nucleotide triphosphate hydrolases"/>
    <property type="match status" value="1"/>
</dbReference>
<dbReference type="STRING" id="1765967.BW247_13255"/>
<evidence type="ECO:0000256" key="4">
    <source>
        <dbReference type="ARBA" id="ARBA00022527"/>
    </source>
</evidence>